<keyword evidence="2" id="KW-1185">Reference proteome</keyword>
<sequence>MTSLLDLPRELYLMLAAVSRDHYLAVQQPLYASVVLTRYASLIKLVSTLSRTPVVSAISKQQRLRWFKLTDEQLRDCDIKHLDLVLDRAKDGSRITGAVLSNCIGAIARKCCGVRICLTLVGGWPKFLSQLERFGLPNVVELVLRLQITDVQAETEGLHKIWDLVFSGLTFTDLQTVRFHRSVTSGRRSAHSASFHGAAETASTVYGAPDWRSTARDGPKCSTSQFYGLRKMKRITIGHILYLTPDIMDSLFGSEIIPHNLTRLEIANCTGLHPVKHLDSISTLLRRALRLVTHLQLHLCKLPDFDRDETFPNSQYADQIDEHPEDHFCNVIREMGHKVHHLDVALPFVCRNIFAIPTKVARSAVHCLGDYPTMPYEPHGTLVGRLLDEGDRYWRVICWHGVCRYGQNWSDVIEAASNDQAEMVSCELLNAAENRGSWHISGCSPLMFKVNDMLGRTTDSQP</sequence>
<dbReference type="eggNOG" id="ENOG502SEVP">
    <property type="taxonomic scope" value="Eukaryota"/>
</dbReference>
<dbReference type="HOGENOM" id="CLU_591813_0_0_1"/>
<dbReference type="EMBL" id="KB445551">
    <property type="protein sequence ID" value="EMD00197.1"/>
    <property type="molecule type" value="Genomic_DNA"/>
</dbReference>
<gene>
    <name evidence="1" type="ORF">BAUCODRAFT_21843</name>
</gene>
<dbReference type="OrthoDB" id="5348533at2759"/>
<dbReference type="KEGG" id="bcom:BAUCODRAFT_21843"/>
<dbReference type="Proteomes" id="UP000011761">
    <property type="component" value="Unassembled WGS sequence"/>
</dbReference>
<protein>
    <submittedName>
        <fullName evidence="1">Uncharacterized protein</fullName>
    </submittedName>
</protein>
<organism evidence="1 2">
    <name type="scientific">Baudoinia panamericana (strain UAMH 10762)</name>
    <name type="common">Angels' share fungus</name>
    <name type="synonym">Baudoinia compniacensis (strain UAMH 10762)</name>
    <dbReference type="NCBI Taxonomy" id="717646"/>
    <lineage>
        <taxon>Eukaryota</taxon>
        <taxon>Fungi</taxon>
        <taxon>Dikarya</taxon>
        <taxon>Ascomycota</taxon>
        <taxon>Pezizomycotina</taxon>
        <taxon>Dothideomycetes</taxon>
        <taxon>Dothideomycetidae</taxon>
        <taxon>Mycosphaerellales</taxon>
        <taxon>Teratosphaeriaceae</taxon>
        <taxon>Baudoinia</taxon>
    </lineage>
</organism>
<name>M2MTG8_BAUPA</name>
<dbReference type="AlphaFoldDB" id="M2MTG8"/>
<proteinExistence type="predicted"/>
<evidence type="ECO:0000313" key="1">
    <source>
        <dbReference type="EMBL" id="EMD00197.1"/>
    </source>
</evidence>
<reference evidence="1" key="1">
    <citation type="journal article" date="2012" name="PLoS Pathog.">
        <title>Diverse lifestyles and strategies of plant pathogenesis encoded in the genomes of eighteen Dothideomycetes fungi.</title>
        <authorList>
            <person name="Ohm R.A."/>
            <person name="Feau N."/>
            <person name="Henrissat B."/>
            <person name="Schoch C.L."/>
            <person name="Horwitz B.A."/>
            <person name="Barry K.W."/>
            <person name="Condon B.J."/>
            <person name="Copeland A.C."/>
            <person name="Dhillon B."/>
            <person name="Glaser F."/>
            <person name="Hesse C.N."/>
            <person name="Kosti I."/>
            <person name="LaButti K."/>
            <person name="Lindquist E.A."/>
            <person name="Lucas S."/>
            <person name="Salamov A.A."/>
            <person name="Bradshaw R.E."/>
            <person name="Ciuffetti L."/>
            <person name="Hamelin R.C."/>
            <person name="Kema G.H.J."/>
            <person name="Lawrence C."/>
            <person name="Scott J.A."/>
            <person name="Spatafora J.W."/>
            <person name="Turgeon B.G."/>
            <person name="de Wit P.J.G.M."/>
            <person name="Zhong S."/>
            <person name="Goodwin S.B."/>
            <person name="Grigoriev I.V."/>
        </authorList>
    </citation>
    <scope>NUCLEOTIDE SEQUENCE [LARGE SCALE GENOMIC DNA]</scope>
    <source>
        <strain evidence="1">UAMH 10762</strain>
    </source>
</reference>
<evidence type="ECO:0000313" key="2">
    <source>
        <dbReference type="Proteomes" id="UP000011761"/>
    </source>
</evidence>
<dbReference type="RefSeq" id="XP_007672697.1">
    <property type="nucleotide sequence ID" value="XM_007674507.1"/>
</dbReference>
<accession>M2MTG8</accession>
<dbReference type="GeneID" id="19109820"/>